<evidence type="ECO:0000256" key="4">
    <source>
        <dbReference type="ARBA" id="ARBA00025742"/>
    </source>
</evidence>
<evidence type="ECO:0000313" key="7">
    <source>
        <dbReference type="Proteomes" id="UP000199706"/>
    </source>
</evidence>
<evidence type="ECO:0000256" key="2">
    <source>
        <dbReference type="ARBA" id="ARBA00022801"/>
    </source>
</evidence>
<proteinExistence type="inferred from homology"/>
<evidence type="ECO:0000256" key="3">
    <source>
        <dbReference type="ARBA" id="ARBA00023004"/>
    </source>
</evidence>
<gene>
    <name evidence="6" type="ORF">SAMN05216466_11176</name>
</gene>
<evidence type="ECO:0000256" key="1">
    <source>
        <dbReference type="ARBA" id="ARBA00022723"/>
    </source>
</evidence>
<evidence type="ECO:0000259" key="5">
    <source>
        <dbReference type="Pfam" id="PF00149"/>
    </source>
</evidence>
<dbReference type="PANTHER" id="PTHR42988">
    <property type="entry name" value="PHOSPHOHYDROLASE"/>
    <property type="match status" value="1"/>
</dbReference>
<keyword evidence="3" id="KW-0408">Iron</keyword>
<dbReference type="PANTHER" id="PTHR42988:SF2">
    <property type="entry name" value="CYCLIC NUCLEOTIDE PHOSPHODIESTERASE CBUA0032-RELATED"/>
    <property type="match status" value="1"/>
</dbReference>
<dbReference type="SUPFAM" id="SSF56300">
    <property type="entry name" value="Metallo-dependent phosphatases"/>
    <property type="match status" value="1"/>
</dbReference>
<dbReference type="GO" id="GO:0016787">
    <property type="term" value="F:hydrolase activity"/>
    <property type="evidence" value="ECO:0007669"/>
    <property type="project" value="UniProtKB-KW"/>
</dbReference>
<organism evidence="6 7">
    <name type="scientific">Paraburkholderia phenazinium</name>
    <dbReference type="NCBI Taxonomy" id="60549"/>
    <lineage>
        <taxon>Bacteria</taxon>
        <taxon>Pseudomonadati</taxon>
        <taxon>Pseudomonadota</taxon>
        <taxon>Betaproteobacteria</taxon>
        <taxon>Burkholderiales</taxon>
        <taxon>Burkholderiaceae</taxon>
        <taxon>Paraburkholderia</taxon>
    </lineage>
</organism>
<dbReference type="Gene3D" id="3.60.21.10">
    <property type="match status" value="1"/>
</dbReference>
<dbReference type="GO" id="GO:0046872">
    <property type="term" value="F:metal ion binding"/>
    <property type="evidence" value="ECO:0007669"/>
    <property type="project" value="UniProtKB-KW"/>
</dbReference>
<dbReference type="RefSeq" id="WP_090686868.1">
    <property type="nucleotide sequence ID" value="NZ_FNCJ01000011.1"/>
</dbReference>
<dbReference type="Proteomes" id="UP000199706">
    <property type="component" value="Unassembled WGS sequence"/>
</dbReference>
<dbReference type="Pfam" id="PF00149">
    <property type="entry name" value="Metallophos"/>
    <property type="match status" value="1"/>
</dbReference>
<name>A0A1G8DML3_9BURK</name>
<comment type="similarity">
    <text evidence="4">Belongs to the cyclic nucleotide phosphodiesterase class-III family.</text>
</comment>
<reference evidence="6 7" key="1">
    <citation type="submission" date="2016-10" db="EMBL/GenBank/DDBJ databases">
        <authorList>
            <person name="de Groot N.N."/>
        </authorList>
    </citation>
    <scope>NUCLEOTIDE SEQUENCE [LARGE SCALE GENOMIC DNA]</scope>
    <source>
        <strain evidence="6 7">LMG 2247</strain>
    </source>
</reference>
<dbReference type="AlphaFoldDB" id="A0A1G8DML3"/>
<feature type="domain" description="Calcineurin-like phosphoesterase" evidence="5">
    <location>
        <begin position="1"/>
        <end position="196"/>
    </location>
</feature>
<sequence length="265" mass="29382">MKLLWMTDLHLMSGGEKHRSGVDPAVRLRVCLDDMLAEHADAARLIITGDLIQLRHTAAYGMLAEALAEVPIPVRLLVGNHDDREALARAFPALQLSNGFVQNAEQLNGYQLIYLDTLADNSMHSGQLSAERLAWLETTLGESQGPALLFMHHPPATVGIPALDKARLNDGDIELARILQRHRHRQPYLLCGHLHRNVSGVWKGTPFTVMTAPYIGFALRMQEQKLVAVDENPGYGVILCNEEGVVIHTNSLRKRVDTLETLSAR</sequence>
<dbReference type="InterPro" id="IPR004843">
    <property type="entry name" value="Calcineurin-like_PHP"/>
</dbReference>
<keyword evidence="1" id="KW-0479">Metal-binding</keyword>
<dbReference type="EMBL" id="FNCJ01000011">
    <property type="protein sequence ID" value="SDH58630.1"/>
    <property type="molecule type" value="Genomic_DNA"/>
</dbReference>
<protein>
    <submittedName>
        <fullName evidence="6">3',5'-cyclic AMP phosphodiesterase CpdA</fullName>
    </submittedName>
</protein>
<accession>A0A1G8DML3</accession>
<dbReference type="InterPro" id="IPR050884">
    <property type="entry name" value="CNP_phosphodiesterase-III"/>
</dbReference>
<keyword evidence="2" id="KW-0378">Hydrolase</keyword>
<dbReference type="InterPro" id="IPR029052">
    <property type="entry name" value="Metallo-depent_PP-like"/>
</dbReference>
<evidence type="ECO:0000313" key="6">
    <source>
        <dbReference type="EMBL" id="SDH58630.1"/>
    </source>
</evidence>
<dbReference type="OrthoDB" id="9784378at2"/>